<dbReference type="Gene3D" id="1.25.40.20">
    <property type="entry name" value="Ankyrin repeat-containing domain"/>
    <property type="match status" value="1"/>
</dbReference>
<dbReference type="InterPro" id="IPR036770">
    <property type="entry name" value="Ankyrin_rpt-contain_sf"/>
</dbReference>
<evidence type="ECO:0000313" key="6">
    <source>
        <dbReference type="Proteomes" id="UP000828390"/>
    </source>
</evidence>
<dbReference type="Proteomes" id="UP000828390">
    <property type="component" value="Unassembled WGS sequence"/>
</dbReference>
<keyword evidence="2 3" id="KW-0040">ANK repeat</keyword>
<feature type="repeat" description="ANK" evidence="3">
    <location>
        <begin position="174"/>
        <end position="206"/>
    </location>
</feature>
<dbReference type="Pfam" id="PF12796">
    <property type="entry name" value="Ank_2"/>
    <property type="match status" value="1"/>
</dbReference>
<dbReference type="GO" id="GO:0085020">
    <property type="term" value="P:protein K6-linked ubiquitination"/>
    <property type="evidence" value="ECO:0007669"/>
    <property type="project" value="TreeGrafter"/>
</dbReference>
<dbReference type="GO" id="GO:0004842">
    <property type="term" value="F:ubiquitin-protein transferase activity"/>
    <property type="evidence" value="ECO:0007669"/>
    <property type="project" value="TreeGrafter"/>
</dbReference>
<feature type="repeat" description="ANK" evidence="3">
    <location>
        <begin position="107"/>
        <end position="139"/>
    </location>
</feature>
<proteinExistence type="predicted"/>
<dbReference type="EMBL" id="JAIWYP010000010">
    <property type="protein sequence ID" value="KAH3753695.1"/>
    <property type="molecule type" value="Genomic_DNA"/>
</dbReference>
<dbReference type="PROSITE" id="PS50088">
    <property type="entry name" value="ANK_REPEAT"/>
    <property type="match status" value="3"/>
</dbReference>
<keyword evidence="6" id="KW-1185">Reference proteome</keyword>
<dbReference type="GO" id="GO:0070531">
    <property type="term" value="C:BRCA1-A complex"/>
    <property type="evidence" value="ECO:0007669"/>
    <property type="project" value="TreeGrafter"/>
</dbReference>
<dbReference type="OrthoDB" id="6109495at2759"/>
<comment type="caution">
    <text evidence="5">The sequence shown here is derived from an EMBL/GenBank/DDBJ whole genome shotgun (WGS) entry which is preliminary data.</text>
</comment>
<dbReference type="SMART" id="SM00248">
    <property type="entry name" value="ANK"/>
    <property type="match status" value="5"/>
</dbReference>
<evidence type="ECO:0000256" key="1">
    <source>
        <dbReference type="ARBA" id="ARBA00022737"/>
    </source>
</evidence>
<evidence type="ECO:0000256" key="3">
    <source>
        <dbReference type="PROSITE-ProRule" id="PRU00023"/>
    </source>
</evidence>
<dbReference type="PROSITE" id="PS50297">
    <property type="entry name" value="ANK_REP_REGION"/>
    <property type="match status" value="3"/>
</dbReference>
<dbReference type="PRINTS" id="PR01415">
    <property type="entry name" value="ANKYRIN"/>
</dbReference>
<protein>
    <submittedName>
        <fullName evidence="5">Uncharacterized protein</fullName>
    </submittedName>
</protein>
<dbReference type="InterPro" id="IPR002110">
    <property type="entry name" value="Ankyrin_rpt"/>
</dbReference>
<reference evidence="5" key="1">
    <citation type="journal article" date="2019" name="bioRxiv">
        <title>The Genome of the Zebra Mussel, Dreissena polymorpha: A Resource for Invasive Species Research.</title>
        <authorList>
            <person name="McCartney M.A."/>
            <person name="Auch B."/>
            <person name="Kono T."/>
            <person name="Mallez S."/>
            <person name="Zhang Y."/>
            <person name="Obille A."/>
            <person name="Becker A."/>
            <person name="Abrahante J.E."/>
            <person name="Garbe J."/>
            <person name="Badalamenti J.P."/>
            <person name="Herman A."/>
            <person name="Mangelson H."/>
            <person name="Liachko I."/>
            <person name="Sullivan S."/>
            <person name="Sone E.D."/>
            <person name="Koren S."/>
            <person name="Silverstein K.A.T."/>
            <person name="Beckman K.B."/>
            <person name="Gohl D.M."/>
        </authorList>
    </citation>
    <scope>NUCLEOTIDE SEQUENCE</scope>
    <source>
        <strain evidence="5">Duluth1</strain>
        <tissue evidence="5">Whole animal</tissue>
    </source>
</reference>
<dbReference type="PANTHER" id="PTHR24171">
    <property type="entry name" value="ANKYRIN REPEAT DOMAIN-CONTAINING PROTEIN 39-RELATED"/>
    <property type="match status" value="1"/>
</dbReference>
<name>A0A9D4DSR6_DREPO</name>
<organism evidence="5 6">
    <name type="scientific">Dreissena polymorpha</name>
    <name type="common">Zebra mussel</name>
    <name type="synonym">Mytilus polymorpha</name>
    <dbReference type="NCBI Taxonomy" id="45954"/>
    <lineage>
        <taxon>Eukaryota</taxon>
        <taxon>Metazoa</taxon>
        <taxon>Spiralia</taxon>
        <taxon>Lophotrochozoa</taxon>
        <taxon>Mollusca</taxon>
        <taxon>Bivalvia</taxon>
        <taxon>Autobranchia</taxon>
        <taxon>Heteroconchia</taxon>
        <taxon>Euheterodonta</taxon>
        <taxon>Imparidentia</taxon>
        <taxon>Neoheterodontei</taxon>
        <taxon>Myida</taxon>
        <taxon>Dreissenoidea</taxon>
        <taxon>Dreissenidae</taxon>
        <taxon>Dreissena</taxon>
    </lineage>
</organism>
<evidence type="ECO:0000256" key="4">
    <source>
        <dbReference type="SAM" id="MobiDB-lite"/>
    </source>
</evidence>
<gene>
    <name evidence="5" type="ORF">DPMN_188338</name>
</gene>
<dbReference type="AlphaFoldDB" id="A0A9D4DSR6"/>
<dbReference type="PANTHER" id="PTHR24171:SF8">
    <property type="entry name" value="BRCA1-ASSOCIATED RING DOMAIN PROTEIN 1"/>
    <property type="match status" value="1"/>
</dbReference>
<feature type="compositionally biased region" description="Low complexity" evidence="4">
    <location>
        <begin position="25"/>
        <end position="43"/>
    </location>
</feature>
<dbReference type="SUPFAM" id="SSF48403">
    <property type="entry name" value="Ankyrin repeat"/>
    <property type="match status" value="1"/>
</dbReference>
<dbReference type="Pfam" id="PF13637">
    <property type="entry name" value="Ank_4"/>
    <property type="match status" value="1"/>
</dbReference>
<sequence length="328" mass="36704">MTIEITVKRSQSMWAISTLYNKRPSISNDSDSSSTSGQTSPTDNVPKTFRSASVFDIQALNRPERLGGIVRRFRKRTRSDKPWKLNPGERVSCGPVLCGDVDAVDSQGRTLLFYAARYGQLETARQLVEAGCGLDQTDFLGMTPLHEAIEKGHLEIAEVFLKDGKADPNIPKRDGETPLITSSARGDLEAVRLLHKYGADVNKCDVTGCPPIYRAIQSGWNAIADFLLDKQCDVNKTTATGMTCFFAASHCNKINVNQITRRLLKADYDFKKDKEWLETEGFPITLEDDSELFAKIAKRAGLRKVKRHNSFIASGKRRLFRFFRSIST</sequence>
<accession>A0A9D4DSR6</accession>
<dbReference type="GO" id="GO:0031436">
    <property type="term" value="C:BRCA1-BARD1 complex"/>
    <property type="evidence" value="ECO:0007669"/>
    <property type="project" value="TreeGrafter"/>
</dbReference>
<keyword evidence="1" id="KW-0677">Repeat</keyword>
<evidence type="ECO:0000313" key="5">
    <source>
        <dbReference type="EMBL" id="KAH3753695.1"/>
    </source>
</evidence>
<feature type="repeat" description="ANK" evidence="3">
    <location>
        <begin position="140"/>
        <end position="164"/>
    </location>
</feature>
<evidence type="ECO:0000256" key="2">
    <source>
        <dbReference type="ARBA" id="ARBA00023043"/>
    </source>
</evidence>
<feature type="region of interest" description="Disordered" evidence="4">
    <location>
        <begin position="25"/>
        <end position="47"/>
    </location>
</feature>
<reference evidence="5" key="2">
    <citation type="submission" date="2020-11" db="EMBL/GenBank/DDBJ databases">
        <authorList>
            <person name="McCartney M.A."/>
            <person name="Auch B."/>
            <person name="Kono T."/>
            <person name="Mallez S."/>
            <person name="Becker A."/>
            <person name="Gohl D.M."/>
            <person name="Silverstein K.A.T."/>
            <person name="Koren S."/>
            <person name="Bechman K.B."/>
            <person name="Herman A."/>
            <person name="Abrahante J.E."/>
            <person name="Garbe J."/>
        </authorList>
    </citation>
    <scope>NUCLEOTIDE SEQUENCE</scope>
    <source>
        <strain evidence="5">Duluth1</strain>
        <tissue evidence="5">Whole animal</tissue>
    </source>
</reference>